<name>A0AAV7SBX8_PLEWA</name>
<dbReference type="PANTHER" id="PTHR37162">
    <property type="entry name" value="HAT FAMILY DIMERISATION DOMAINCONTAINING PROTEIN-RELATED"/>
    <property type="match status" value="1"/>
</dbReference>
<dbReference type="AlphaFoldDB" id="A0AAV7SBX8"/>
<dbReference type="Proteomes" id="UP001066276">
    <property type="component" value="Chromosome 4_2"/>
</dbReference>
<dbReference type="EMBL" id="JANPWB010000008">
    <property type="protein sequence ID" value="KAJ1162301.1"/>
    <property type="molecule type" value="Genomic_DNA"/>
</dbReference>
<evidence type="ECO:0000313" key="2">
    <source>
        <dbReference type="Proteomes" id="UP001066276"/>
    </source>
</evidence>
<evidence type="ECO:0000313" key="1">
    <source>
        <dbReference type="EMBL" id="KAJ1162301.1"/>
    </source>
</evidence>
<proteinExistence type="predicted"/>
<keyword evidence="2" id="KW-1185">Reference proteome</keyword>
<dbReference type="PANTHER" id="PTHR37162:SF1">
    <property type="entry name" value="BED-TYPE DOMAIN-CONTAINING PROTEIN"/>
    <property type="match status" value="1"/>
</dbReference>
<reference evidence="1" key="1">
    <citation type="journal article" date="2022" name="bioRxiv">
        <title>Sequencing and chromosome-scale assembly of the giantPleurodeles waltlgenome.</title>
        <authorList>
            <person name="Brown T."/>
            <person name="Elewa A."/>
            <person name="Iarovenko S."/>
            <person name="Subramanian E."/>
            <person name="Araus A.J."/>
            <person name="Petzold A."/>
            <person name="Susuki M."/>
            <person name="Suzuki K.-i.T."/>
            <person name="Hayashi T."/>
            <person name="Toyoda A."/>
            <person name="Oliveira C."/>
            <person name="Osipova E."/>
            <person name="Leigh N.D."/>
            <person name="Simon A."/>
            <person name="Yun M.H."/>
        </authorList>
    </citation>
    <scope>NUCLEOTIDE SEQUENCE</scope>
    <source>
        <strain evidence="1">20211129_DDA</strain>
        <tissue evidence="1">Liver</tissue>
    </source>
</reference>
<gene>
    <name evidence="1" type="ORF">NDU88_002769</name>
</gene>
<sequence>MDIESFVLKLYKYFHIYTVRTEQVKEFCEFVDIDYLRLLNTNNTRWLSLLAAVDRVLKLFPVLRSYFLSQSNPPTAIVSFFENPLAEVWLWFLCNQLSLFSDTIKEMEKQNASVIDIARQITQLIGKLKERRDACFMGLKVKELLKSLKEQGLLPKPKVCNSLCAFYNSSIDYLEEWGAYFADLNTFSWILLNTVLVWDNVEMSLLFVKSVSSTLQINEMELFDEITWVRKCTADRLIEWNDQKKTADERWMEIFDYFQNQNITFKNTGLMV</sequence>
<organism evidence="1 2">
    <name type="scientific">Pleurodeles waltl</name>
    <name type="common">Iberian ribbed newt</name>
    <dbReference type="NCBI Taxonomy" id="8319"/>
    <lineage>
        <taxon>Eukaryota</taxon>
        <taxon>Metazoa</taxon>
        <taxon>Chordata</taxon>
        <taxon>Craniata</taxon>
        <taxon>Vertebrata</taxon>
        <taxon>Euteleostomi</taxon>
        <taxon>Amphibia</taxon>
        <taxon>Batrachia</taxon>
        <taxon>Caudata</taxon>
        <taxon>Salamandroidea</taxon>
        <taxon>Salamandridae</taxon>
        <taxon>Pleurodelinae</taxon>
        <taxon>Pleurodeles</taxon>
    </lineage>
</organism>
<accession>A0AAV7SBX8</accession>
<protein>
    <submittedName>
        <fullName evidence="1">Uncharacterized protein</fullName>
    </submittedName>
</protein>
<comment type="caution">
    <text evidence="1">The sequence shown here is derived from an EMBL/GenBank/DDBJ whole genome shotgun (WGS) entry which is preliminary data.</text>
</comment>